<keyword evidence="5" id="KW-0720">Serine protease</keyword>
<evidence type="ECO:0000256" key="5">
    <source>
        <dbReference type="ARBA" id="ARBA00022825"/>
    </source>
</evidence>
<evidence type="ECO:0000256" key="1">
    <source>
        <dbReference type="ARBA" id="ARBA00007039"/>
    </source>
</evidence>
<accession>A0ABM9RQB8</accession>
<gene>
    <name evidence="7" type="ORF">ATCC9714_21211</name>
</gene>
<evidence type="ECO:0000256" key="6">
    <source>
        <dbReference type="RuleBase" id="RU003567"/>
    </source>
</evidence>
<dbReference type="InterPro" id="IPR029045">
    <property type="entry name" value="ClpP/crotonase-like_dom_sf"/>
</dbReference>
<dbReference type="Pfam" id="PF00574">
    <property type="entry name" value="CLP_protease"/>
    <property type="match status" value="1"/>
</dbReference>
<dbReference type="PANTHER" id="PTHR10381:SF70">
    <property type="entry name" value="ATP-DEPENDENT CLP PROTEASE PROTEOLYTIC SUBUNIT"/>
    <property type="match status" value="1"/>
</dbReference>
<reference evidence="7 8" key="1">
    <citation type="submission" date="2014-11" db="EMBL/GenBank/DDBJ databases">
        <authorList>
            <person name="Aslett M.A."/>
            <person name="De Silva N."/>
        </authorList>
    </citation>
    <scope>NUCLEOTIDE SEQUENCE [LARGE SCALE GENOMIC DNA]</scope>
    <source>
        <strain evidence="7 8">ATCC9714</strain>
    </source>
</reference>
<evidence type="ECO:0000256" key="2">
    <source>
        <dbReference type="ARBA" id="ARBA00022490"/>
    </source>
</evidence>
<dbReference type="EMBL" id="LN679998">
    <property type="protein sequence ID" value="CEJ74233.1"/>
    <property type="molecule type" value="Genomic_DNA"/>
</dbReference>
<organism evidence="7 8">
    <name type="scientific">Paraclostridium sordellii</name>
    <name type="common">Clostridium sordellii</name>
    <dbReference type="NCBI Taxonomy" id="1505"/>
    <lineage>
        <taxon>Bacteria</taxon>
        <taxon>Bacillati</taxon>
        <taxon>Bacillota</taxon>
        <taxon>Clostridia</taxon>
        <taxon>Peptostreptococcales</taxon>
        <taxon>Peptostreptococcaceae</taxon>
        <taxon>Paraclostridium</taxon>
    </lineage>
</organism>
<dbReference type="RefSeq" id="WP_057574249.1">
    <property type="nucleotide sequence ID" value="NZ_CDNJ01000003.1"/>
</dbReference>
<dbReference type="NCBIfam" id="NF045542">
    <property type="entry name" value="Clp_rel_HeadMat"/>
    <property type="match status" value="1"/>
</dbReference>
<evidence type="ECO:0000313" key="8">
    <source>
        <dbReference type="Proteomes" id="UP000032811"/>
    </source>
</evidence>
<proteinExistence type="inferred from homology"/>
<dbReference type="Proteomes" id="UP000032811">
    <property type="component" value="Chromosome 1"/>
</dbReference>
<dbReference type="SUPFAM" id="SSF52096">
    <property type="entry name" value="ClpP/crotonase"/>
    <property type="match status" value="1"/>
</dbReference>
<evidence type="ECO:0000313" key="7">
    <source>
        <dbReference type="EMBL" id="CEJ74233.1"/>
    </source>
</evidence>
<evidence type="ECO:0000256" key="3">
    <source>
        <dbReference type="ARBA" id="ARBA00022670"/>
    </source>
</evidence>
<comment type="similarity">
    <text evidence="1 6">Belongs to the peptidase S14 family.</text>
</comment>
<evidence type="ECO:0000256" key="4">
    <source>
        <dbReference type="ARBA" id="ARBA00022801"/>
    </source>
</evidence>
<keyword evidence="2" id="KW-0963">Cytoplasm</keyword>
<name>A0ABM9RQB8_PARSO</name>
<dbReference type="GeneID" id="97537956"/>
<dbReference type="PANTHER" id="PTHR10381">
    <property type="entry name" value="ATP-DEPENDENT CLP PROTEASE PROTEOLYTIC SUBUNIT"/>
    <property type="match status" value="1"/>
</dbReference>
<dbReference type="InterPro" id="IPR023562">
    <property type="entry name" value="ClpP/TepA"/>
</dbReference>
<keyword evidence="8" id="KW-1185">Reference proteome</keyword>
<keyword evidence="4" id="KW-0378">Hydrolase</keyword>
<keyword evidence="3" id="KW-0645">Protease</keyword>
<dbReference type="PRINTS" id="PR00127">
    <property type="entry name" value="CLPPROTEASEP"/>
</dbReference>
<dbReference type="CDD" id="cd07016">
    <property type="entry name" value="S14_ClpP_1"/>
    <property type="match status" value="1"/>
</dbReference>
<protein>
    <recommendedName>
        <fullName evidence="6">ATP-dependent Clp protease proteolytic subunit</fullName>
    </recommendedName>
</protein>
<sequence length="266" mass="30094">MAKVLNLKGVDYKTGQIKDSGRIEIKNQTGNSADLYFYGDIVSESWISEWYEDDMCPSDVKKFLDELENVQNINIHLNSGGGSVFGGLAIYNQLKRYNATITTYIDGLAASIASVIAMAGDKIIMPENAILMIHKPLTWCYGNADEMKKQIEILDTCQKSILSIYMEKTRSGITEDEINNLINESTWLTGEEASKYFNIELEGSVNIDNCISNYFDKYNLPNDKVVKIDKQSNTAFFNNNKIKESNDDLLVMDEATKIMIERIRNL</sequence>
<dbReference type="InterPro" id="IPR001907">
    <property type="entry name" value="ClpP"/>
</dbReference>
<dbReference type="Gene3D" id="3.90.226.10">
    <property type="entry name" value="2-enoyl-CoA Hydratase, Chain A, domain 1"/>
    <property type="match status" value="1"/>
</dbReference>